<keyword evidence="3" id="KW-1185">Reference proteome</keyword>
<proteinExistence type="predicted"/>
<dbReference type="STRING" id="1120976.SAMN03080606_03906"/>
<dbReference type="OrthoDB" id="1954371at2"/>
<dbReference type="PANTHER" id="PTHR34818:SF1">
    <property type="entry name" value="PROTEIN BLI-3"/>
    <property type="match status" value="1"/>
</dbReference>
<dbReference type="InterPro" id="IPR012349">
    <property type="entry name" value="Split_barrel_FMN-bd"/>
</dbReference>
<organism evidence="2 3">
    <name type="scientific">Alkaliphilus peptidifermentans DSM 18978</name>
    <dbReference type="NCBI Taxonomy" id="1120976"/>
    <lineage>
        <taxon>Bacteria</taxon>
        <taxon>Bacillati</taxon>
        <taxon>Bacillota</taxon>
        <taxon>Clostridia</taxon>
        <taxon>Peptostreptococcales</taxon>
        <taxon>Natronincolaceae</taxon>
        <taxon>Alkaliphilus</taxon>
    </lineage>
</organism>
<evidence type="ECO:0000313" key="3">
    <source>
        <dbReference type="Proteomes" id="UP000198636"/>
    </source>
</evidence>
<evidence type="ECO:0000313" key="2">
    <source>
        <dbReference type="EMBL" id="SCZ05858.1"/>
    </source>
</evidence>
<name>A0A1G5L0I8_9FIRM</name>
<evidence type="ECO:0000259" key="1">
    <source>
        <dbReference type="Pfam" id="PF01243"/>
    </source>
</evidence>
<dbReference type="SUPFAM" id="SSF50475">
    <property type="entry name" value="FMN-binding split barrel"/>
    <property type="match status" value="1"/>
</dbReference>
<dbReference type="InterPro" id="IPR052917">
    <property type="entry name" value="Stress-Dev_Protein"/>
</dbReference>
<dbReference type="PANTHER" id="PTHR34818">
    <property type="entry name" value="PROTEIN BLI-3"/>
    <property type="match status" value="1"/>
</dbReference>
<dbReference type="AlphaFoldDB" id="A0A1G5L0I8"/>
<dbReference type="Pfam" id="PF01243">
    <property type="entry name" value="PNPOx_N"/>
    <property type="match status" value="1"/>
</dbReference>
<reference evidence="2 3" key="1">
    <citation type="submission" date="2016-10" db="EMBL/GenBank/DDBJ databases">
        <authorList>
            <person name="de Groot N.N."/>
        </authorList>
    </citation>
    <scope>NUCLEOTIDE SEQUENCE [LARGE SCALE GENOMIC DNA]</scope>
    <source>
        <strain evidence="2 3">DSM 18978</strain>
    </source>
</reference>
<dbReference type="RefSeq" id="WP_091547043.1">
    <property type="nucleotide sequence ID" value="NZ_FMUS01000034.1"/>
</dbReference>
<dbReference type="InterPro" id="IPR011576">
    <property type="entry name" value="Pyridox_Oxase_N"/>
</dbReference>
<gene>
    <name evidence="2" type="ORF">SAMN03080606_03906</name>
</gene>
<dbReference type="EMBL" id="FMUS01000034">
    <property type="protein sequence ID" value="SCZ05858.1"/>
    <property type="molecule type" value="Genomic_DNA"/>
</dbReference>
<dbReference type="Proteomes" id="UP000198636">
    <property type="component" value="Unassembled WGS sequence"/>
</dbReference>
<dbReference type="Gene3D" id="2.30.110.10">
    <property type="entry name" value="Electron Transport, Fmn-binding Protein, Chain A"/>
    <property type="match status" value="1"/>
</dbReference>
<protein>
    <submittedName>
        <fullName evidence="2">General stress protein 26</fullName>
    </submittedName>
</protein>
<feature type="domain" description="Pyridoxamine 5'-phosphate oxidase N-terminal" evidence="1">
    <location>
        <begin position="9"/>
        <end position="128"/>
    </location>
</feature>
<accession>A0A1G5L0I8</accession>
<sequence length="140" mass="16199">MDNNLLREKSMSLVGRSFTGVLGTVDQNGLPQIKAMIKTASDGLKEFWFCSNTSSKRVKQILENPNASLYFYDEKSFEGLMLTGKAEVSYDDNKRKEFWQDGMERYYPLGCTDPDYALVRFVPKRGNYYHGLINMDFEIY</sequence>